<proteinExistence type="predicted"/>
<dbReference type="EMBL" id="JAUQTA010000001">
    <property type="protein sequence ID" value="MDO7868270.1"/>
    <property type="molecule type" value="Genomic_DNA"/>
</dbReference>
<dbReference type="Proteomes" id="UP001233314">
    <property type="component" value="Unassembled WGS sequence"/>
</dbReference>
<sequence length="106" mass="11180">MAKRADKDLADLIEDWAPQIEKTFTQLATSGPKLMKKGRKLAKAKGAPVPKKHAGQAPAGALTRKLVVVGGIGALLVMAVRRVLGGGSDWQVTPPEPTEEVETDLG</sequence>
<keyword evidence="2" id="KW-0472">Membrane</keyword>
<organism evidence="3 4">
    <name type="scientific">Nocardioides jiangxiensis</name>
    <dbReference type="NCBI Taxonomy" id="3064524"/>
    <lineage>
        <taxon>Bacteria</taxon>
        <taxon>Bacillati</taxon>
        <taxon>Actinomycetota</taxon>
        <taxon>Actinomycetes</taxon>
        <taxon>Propionibacteriales</taxon>
        <taxon>Nocardioidaceae</taxon>
        <taxon>Nocardioides</taxon>
    </lineage>
</organism>
<evidence type="ECO:0000313" key="4">
    <source>
        <dbReference type="Proteomes" id="UP001233314"/>
    </source>
</evidence>
<reference evidence="3 4" key="1">
    <citation type="submission" date="2023-07" db="EMBL/GenBank/DDBJ databases">
        <title>Nocardioides sp. nov WY-20 isolated from soil.</title>
        <authorList>
            <person name="Liu B."/>
            <person name="Wan Y."/>
        </authorList>
    </citation>
    <scope>NUCLEOTIDE SEQUENCE [LARGE SCALE GENOMIC DNA]</scope>
    <source>
        <strain evidence="3 4">WY-20</strain>
    </source>
</reference>
<evidence type="ECO:0000313" key="3">
    <source>
        <dbReference type="EMBL" id="MDO7868270.1"/>
    </source>
</evidence>
<evidence type="ECO:0000256" key="2">
    <source>
        <dbReference type="SAM" id="Phobius"/>
    </source>
</evidence>
<keyword evidence="2" id="KW-0812">Transmembrane</keyword>
<accession>A0ABT9B0L4</accession>
<name>A0ABT9B0L4_9ACTN</name>
<keyword evidence="2" id="KW-1133">Transmembrane helix</keyword>
<evidence type="ECO:0000256" key="1">
    <source>
        <dbReference type="SAM" id="MobiDB-lite"/>
    </source>
</evidence>
<evidence type="ECO:0008006" key="5">
    <source>
        <dbReference type="Google" id="ProtNLM"/>
    </source>
</evidence>
<feature type="transmembrane region" description="Helical" evidence="2">
    <location>
        <begin position="66"/>
        <end position="84"/>
    </location>
</feature>
<gene>
    <name evidence="3" type="ORF">Q5722_07795</name>
</gene>
<keyword evidence="4" id="KW-1185">Reference proteome</keyword>
<feature type="compositionally biased region" description="Acidic residues" evidence="1">
    <location>
        <begin position="97"/>
        <end position="106"/>
    </location>
</feature>
<comment type="caution">
    <text evidence="3">The sequence shown here is derived from an EMBL/GenBank/DDBJ whole genome shotgun (WGS) entry which is preliminary data.</text>
</comment>
<protein>
    <recommendedName>
        <fullName evidence="5">DUF3618 domain-containing protein</fullName>
    </recommendedName>
</protein>
<feature type="region of interest" description="Disordered" evidence="1">
    <location>
        <begin position="87"/>
        <end position="106"/>
    </location>
</feature>
<dbReference type="RefSeq" id="WP_305027644.1">
    <property type="nucleotide sequence ID" value="NZ_JAUQTA010000001.1"/>
</dbReference>